<evidence type="ECO:0000313" key="4">
    <source>
        <dbReference type="EMBL" id="GJD49147.1"/>
    </source>
</evidence>
<dbReference type="InterPro" id="IPR036663">
    <property type="entry name" value="Fumarylacetoacetase_C_sf"/>
</dbReference>
<protein>
    <recommendedName>
        <fullName evidence="3">Fumarylacetoacetase-like C-terminal domain-containing protein</fullName>
    </recommendedName>
</protein>
<dbReference type="Proteomes" id="UP001055167">
    <property type="component" value="Unassembled WGS sequence"/>
</dbReference>
<reference evidence="4" key="2">
    <citation type="submission" date="2021-08" db="EMBL/GenBank/DDBJ databases">
        <authorList>
            <person name="Tani A."/>
            <person name="Ola A."/>
            <person name="Ogura Y."/>
            <person name="Katsura K."/>
            <person name="Hayashi T."/>
        </authorList>
    </citation>
    <scope>NUCLEOTIDE SEQUENCE</scope>
    <source>
        <strain evidence="4">KCTC 52305</strain>
    </source>
</reference>
<dbReference type="PANTHER" id="PTHR42796:SF4">
    <property type="entry name" value="FUMARYLACETOACETATE HYDROLASE DOMAIN-CONTAINING PROTEIN 2A"/>
    <property type="match status" value="1"/>
</dbReference>
<accession>A0ABQ4QX47</accession>
<dbReference type="Gene3D" id="3.90.850.10">
    <property type="entry name" value="Fumarylacetoacetase-like, C-terminal domain"/>
    <property type="match status" value="1"/>
</dbReference>
<dbReference type="RefSeq" id="WP_128564807.1">
    <property type="nucleotide sequence ID" value="NZ_BPQH01000005.1"/>
</dbReference>
<feature type="domain" description="Fumarylacetoacetase-like C-terminal" evidence="3">
    <location>
        <begin position="74"/>
        <end position="280"/>
    </location>
</feature>
<evidence type="ECO:0000256" key="2">
    <source>
        <dbReference type="ARBA" id="ARBA00022723"/>
    </source>
</evidence>
<gene>
    <name evidence="4" type="primary">yisK_1</name>
    <name evidence="4" type="ORF">OPKNFCMD_1877</name>
</gene>
<dbReference type="InterPro" id="IPR011234">
    <property type="entry name" value="Fumarylacetoacetase-like_C"/>
</dbReference>
<comment type="similarity">
    <text evidence="1">Belongs to the FAH family.</text>
</comment>
<evidence type="ECO:0000259" key="3">
    <source>
        <dbReference type="Pfam" id="PF01557"/>
    </source>
</evidence>
<sequence>MKLVTFAAAGRRSFGLWTEAGVVDLGARLAGRYRALHELVAAGDLAAARAFADAAPDHAPAAVRLDKPLAAWGKCFCVGVNYPERNAEYRDGSAGPAYPSLFVRFPESLTGPGRPLIRPPESRQLDYEGEVVLVIGRAGRRIPEARWADHVLGYTLGNEGSVRDWIRHGKFNVTPGKNWAASGSLGPWIATADEVGPGPLRVITRVNGVERQNDTTDRMTFPFGRLLAYISTFCTLEPGDLVFTGTPAGSGARLEPPVYLAPGDEVEVEVPGIGILRNSVADEA</sequence>
<proteinExistence type="inferred from homology"/>
<comment type="caution">
    <text evidence="4">The sequence shown here is derived from an EMBL/GenBank/DDBJ whole genome shotgun (WGS) entry which is preliminary data.</text>
</comment>
<evidence type="ECO:0000313" key="5">
    <source>
        <dbReference type="Proteomes" id="UP001055167"/>
    </source>
</evidence>
<reference evidence="4" key="1">
    <citation type="journal article" date="2021" name="Front. Microbiol.">
        <title>Comprehensive Comparative Genomics and Phenotyping of Methylobacterium Species.</title>
        <authorList>
            <person name="Alessa O."/>
            <person name="Ogura Y."/>
            <person name="Fujitani Y."/>
            <person name="Takami H."/>
            <person name="Hayashi T."/>
            <person name="Sahin N."/>
            <person name="Tani A."/>
        </authorList>
    </citation>
    <scope>NUCLEOTIDE SEQUENCE</scope>
    <source>
        <strain evidence="4">KCTC 52305</strain>
    </source>
</reference>
<dbReference type="InterPro" id="IPR051121">
    <property type="entry name" value="FAH"/>
</dbReference>
<name>A0ABQ4QX47_9HYPH</name>
<keyword evidence="5" id="KW-1185">Reference proteome</keyword>
<dbReference type="EMBL" id="BPQH01000005">
    <property type="protein sequence ID" value="GJD49147.1"/>
    <property type="molecule type" value="Genomic_DNA"/>
</dbReference>
<dbReference type="Pfam" id="PF01557">
    <property type="entry name" value="FAA_hydrolase"/>
    <property type="match status" value="1"/>
</dbReference>
<evidence type="ECO:0000256" key="1">
    <source>
        <dbReference type="ARBA" id="ARBA00010211"/>
    </source>
</evidence>
<dbReference type="PANTHER" id="PTHR42796">
    <property type="entry name" value="FUMARYLACETOACETATE HYDROLASE DOMAIN-CONTAINING PROTEIN 2A-RELATED"/>
    <property type="match status" value="1"/>
</dbReference>
<dbReference type="SUPFAM" id="SSF56529">
    <property type="entry name" value="FAH"/>
    <property type="match status" value="1"/>
</dbReference>
<organism evidence="4 5">
    <name type="scientific">Methylobacterium crusticola</name>
    <dbReference type="NCBI Taxonomy" id="1697972"/>
    <lineage>
        <taxon>Bacteria</taxon>
        <taxon>Pseudomonadati</taxon>
        <taxon>Pseudomonadota</taxon>
        <taxon>Alphaproteobacteria</taxon>
        <taxon>Hyphomicrobiales</taxon>
        <taxon>Methylobacteriaceae</taxon>
        <taxon>Methylobacterium</taxon>
    </lineage>
</organism>
<keyword evidence="2" id="KW-0479">Metal-binding</keyword>